<dbReference type="Gene3D" id="1.10.10.1140">
    <property type="entry name" value="Glutamine-dependent NAD+ synthetase, C-terminal domain"/>
    <property type="match status" value="1"/>
</dbReference>
<evidence type="ECO:0000256" key="6">
    <source>
        <dbReference type="ARBA" id="ARBA00023027"/>
    </source>
</evidence>
<dbReference type="GO" id="GO:0009435">
    <property type="term" value="P:NAD+ biosynthetic process"/>
    <property type="evidence" value="ECO:0007669"/>
    <property type="project" value="UniProtKB-UniRule"/>
</dbReference>
<evidence type="ECO:0000313" key="10">
    <source>
        <dbReference type="EMBL" id="ETK00585.1"/>
    </source>
</evidence>
<dbReference type="SUPFAM" id="SSF56317">
    <property type="entry name" value="Carbon-nitrogen hydrolase"/>
    <property type="match status" value="1"/>
</dbReference>
<protein>
    <recommendedName>
        <fullName evidence="7">Glutamine-dependent NAD(+) synthetase</fullName>
        <ecNumber evidence="7">6.3.5.1</ecNumber>
    </recommendedName>
    <alternativeName>
        <fullName evidence="7">NAD(+) synthase [glutamine-hydrolyzing]</fullName>
    </alternativeName>
</protein>
<evidence type="ECO:0000256" key="3">
    <source>
        <dbReference type="ARBA" id="ARBA00022598"/>
    </source>
</evidence>
<dbReference type="Gene3D" id="3.60.110.10">
    <property type="entry name" value="Carbon-nitrogen hydrolase"/>
    <property type="match status" value="1"/>
</dbReference>
<comment type="similarity">
    <text evidence="8">Belongs to the NAD synthetase family.</text>
</comment>
<evidence type="ECO:0000256" key="4">
    <source>
        <dbReference type="ARBA" id="ARBA00022741"/>
    </source>
</evidence>
<dbReference type="InterPro" id="IPR014445">
    <property type="entry name" value="Gln-dep_NAD_synthase"/>
</dbReference>
<dbReference type="InterPro" id="IPR003010">
    <property type="entry name" value="C-N_Hydrolase"/>
</dbReference>
<dbReference type="NCBIfam" id="TIGR00552">
    <property type="entry name" value="nadE"/>
    <property type="match status" value="1"/>
</dbReference>
<keyword evidence="3 7" id="KW-0436">Ligase</keyword>
<dbReference type="Gene3D" id="3.40.50.620">
    <property type="entry name" value="HUPs"/>
    <property type="match status" value="1"/>
</dbReference>
<dbReference type="InterPro" id="IPR041856">
    <property type="entry name" value="NAD+_synth_C"/>
</dbReference>
<keyword evidence="4 7" id="KW-0547">Nucleotide-binding</keyword>
<dbReference type="PATRIC" id="fig|1411148.3.peg.2396"/>
<dbReference type="GO" id="GO:0004359">
    <property type="term" value="F:glutaminase activity"/>
    <property type="evidence" value="ECO:0007669"/>
    <property type="project" value="InterPro"/>
</dbReference>
<dbReference type="CDD" id="cd07570">
    <property type="entry name" value="GAT_Gln-NAD-synth"/>
    <property type="match status" value="1"/>
</dbReference>
<evidence type="ECO:0000256" key="7">
    <source>
        <dbReference type="PIRNR" id="PIRNR006630"/>
    </source>
</evidence>
<gene>
    <name evidence="10" type="ORF">N425_14225</name>
</gene>
<sequence>MTHEFLRVAAGVPRLKPADYLHNADQIITMMRKASKRGVDIIAFPHMAIMGSTCGDLRFDQRYNEGVTFGLLGVLGLTAPLPIVGIVGAPLRVGDCIREAAVVFQSGRILGAVVNGGPGERFPTTNVQIAGVSFNVGSELRFRCETFTFAVTLGDDLFRPVSTSAQCATEGASVLFHLDAMPTQVGRHDALRDVVREHARRCIAGLVYVSAGHGESSTDHFFDGEAFIADRGQILAESAPFSADEQLLITEVDLAALSHDRFRSPHFTGRNPFAPQAQRSLLDTIPFEVHTDDSPLRRTIPPHPFVPEDATARDRRCRETFRIQSQALAERLRHIGLRRAVIGISGGLDSTLALMVTIAAFDLLKLPREGIIGVTMPGFGTSDRTHDNALALMASEGITLREISIRAACEQHFRDIGHDGSPDTTYENAQARERTQILMDLANMEGALVVGTGDLSELALGWCTFNGDHMSMYSVNAGVPKTLVGAVVQWLACRTKRPETHRALLDIAETPISPELLPPSPDGAHTQQTERTLGPYELHDFFLYRFMRFGDSPRRMLFLAEQAFGGRYTRVELLGVLRTFLRRFFAQQFKRNCMPDGPAIGSISLSPRGGWQMPSDASSALWLCAVEEMEKAIKEGGK</sequence>
<organism evidence="10 11">
    <name type="scientific">Tannerella sp. oral taxon BU063 isolate Cell 2</name>
    <dbReference type="NCBI Taxonomy" id="1411148"/>
    <lineage>
        <taxon>Bacteria</taxon>
        <taxon>Pseudomonadati</taxon>
        <taxon>Bacteroidota</taxon>
        <taxon>Bacteroidia</taxon>
        <taxon>Bacteroidales</taxon>
        <taxon>Tannerellaceae</taxon>
        <taxon>Tannerella</taxon>
    </lineage>
</organism>
<comment type="pathway">
    <text evidence="1 7">Cofactor biosynthesis; NAD(+) biosynthesis; NAD(+) from deamido-NAD(+) (L-Gln route): step 1/1.</text>
</comment>
<dbReference type="EMBL" id="AYUF01000499">
    <property type="protein sequence ID" value="ETK00585.1"/>
    <property type="molecule type" value="Genomic_DNA"/>
</dbReference>
<dbReference type="InterPro" id="IPR036526">
    <property type="entry name" value="C-N_Hydrolase_sf"/>
</dbReference>
<dbReference type="Proteomes" id="UP000018837">
    <property type="component" value="Unassembled WGS sequence"/>
</dbReference>
<dbReference type="CDD" id="cd00553">
    <property type="entry name" value="NAD_synthase"/>
    <property type="match status" value="1"/>
</dbReference>
<dbReference type="GO" id="GO:0005524">
    <property type="term" value="F:ATP binding"/>
    <property type="evidence" value="ECO:0007669"/>
    <property type="project" value="UniProtKB-UniRule"/>
</dbReference>
<evidence type="ECO:0000256" key="1">
    <source>
        <dbReference type="ARBA" id="ARBA00005188"/>
    </source>
</evidence>
<evidence type="ECO:0000256" key="5">
    <source>
        <dbReference type="ARBA" id="ARBA00022840"/>
    </source>
</evidence>
<dbReference type="GO" id="GO:0003952">
    <property type="term" value="F:NAD+ synthase (glutamine-hydrolyzing) activity"/>
    <property type="evidence" value="ECO:0007669"/>
    <property type="project" value="UniProtKB-UniRule"/>
</dbReference>
<dbReference type="PANTHER" id="PTHR23090">
    <property type="entry name" value="NH 3 /GLUTAMINE-DEPENDENT NAD + SYNTHETASE"/>
    <property type="match status" value="1"/>
</dbReference>
<dbReference type="InterPro" id="IPR014729">
    <property type="entry name" value="Rossmann-like_a/b/a_fold"/>
</dbReference>
<comment type="catalytic activity">
    <reaction evidence="7">
        <text>deamido-NAD(+) + L-glutamine + ATP + H2O = L-glutamate + AMP + diphosphate + NAD(+) + H(+)</text>
        <dbReference type="Rhea" id="RHEA:24384"/>
        <dbReference type="ChEBI" id="CHEBI:15377"/>
        <dbReference type="ChEBI" id="CHEBI:15378"/>
        <dbReference type="ChEBI" id="CHEBI:29985"/>
        <dbReference type="ChEBI" id="CHEBI:30616"/>
        <dbReference type="ChEBI" id="CHEBI:33019"/>
        <dbReference type="ChEBI" id="CHEBI:57540"/>
        <dbReference type="ChEBI" id="CHEBI:58359"/>
        <dbReference type="ChEBI" id="CHEBI:58437"/>
        <dbReference type="ChEBI" id="CHEBI:456215"/>
        <dbReference type="EC" id="6.3.5.1"/>
    </reaction>
</comment>
<dbReference type="NCBIfam" id="NF002730">
    <property type="entry name" value="PRK02628.1"/>
    <property type="match status" value="1"/>
</dbReference>
<dbReference type="EC" id="6.3.5.1" evidence="7"/>
<feature type="domain" description="CN hydrolase" evidence="9">
    <location>
        <begin position="6"/>
        <end position="254"/>
    </location>
</feature>
<dbReference type="UniPathway" id="UPA00253">
    <property type="reaction ID" value="UER00334"/>
</dbReference>
<dbReference type="Pfam" id="PF02540">
    <property type="entry name" value="NAD_synthase"/>
    <property type="match status" value="1"/>
</dbReference>
<evidence type="ECO:0000256" key="2">
    <source>
        <dbReference type="ARBA" id="ARBA00007145"/>
    </source>
</evidence>
<dbReference type="InterPro" id="IPR003694">
    <property type="entry name" value="NAD_synthase"/>
</dbReference>
<evidence type="ECO:0000313" key="11">
    <source>
        <dbReference type="Proteomes" id="UP000018837"/>
    </source>
</evidence>
<dbReference type="AlphaFoldDB" id="W2C0A0"/>
<evidence type="ECO:0000259" key="9">
    <source>
        <dbReference type="PROSITE" id="PS50263"/>
    </source>
</evidence>
<keyword evidence="6 7" id="KW-0520">NAD</keyword>
<dbReference type="PANTHER" id="PTHR23090:SF9">
    <property type="entry name" value="GLUTAMINE-DEPENDENT NAD(+) SYNTHETASE"/>
    <property type="match status" value="1"/>
</dbReference>
<comment type="caution">
    <text evidence="10">The sequence shown here is derived from an EMBL/GenBank/DDBJ whole genome shotgun (WGS) entry which is preliminary data.</text>
</comment>
<dbReference type="PIRSF" id="PIRSF006630">
    <property type="entry name" value="NADS_GAT"/>
    <property type="match status" value="1"/>
</dbReference>
<evidence type="ECO:0000256" key="8">
    <source>
        <dbReference type="RuleBase" id="RU003811"/>
    </source>
</evidence>
<proteinExistence type="inferred from homology"/>
<dbReference type="PROSITE" id="PS50263">
    <property type="entry name" value="CN_HYDROLASE"/>
    <property type="match status" value="1"/>
</dbReference>
<dbReference type="InterPro" id="IPR022310">
    <property type="entry name" value="NAD/GMP_synthase"/>
</dbReference>
<name>W2C0A0_9BACT</name>
<dbReference type="GO" id="GO:0005737">
    <property type="term" value="C:cytoplasm"/>
    <property type="evidence" value="ECO:0007669"/>
    <property type="project" value="InterPro"/>
</dbReference>
<reference evidence="10 11" key="1">
    <citation type="submission" date="2013-11" db="EMBL/GenBank/DDBJ databases">
        <title>Single cell genomics of uncultured Tannerella BU063 (oral taxon 286).</title>
        <authorList>
            <person name="Beall C.J."/>
            <person name="Campbell A.G."/>
            <person name="Griffen A.L."/>
            <person name="Podar M."/>
            <person name="Leys E.J."/>
        </authorList>
    </citation>
    <scope>NUCLEOTIDE SEQUENCE [LARGE SCALE GENOMIC DNA]</scope>
    <source>
        <strain evidence="10">Cell 2</strain>
    </source>
</reference>
<accession>W2C0A0</accession>
<keyword evidence="5 7" id="KW-0067">ATP-binding</keyword>
<comment type="similarity">
    <text evidence="2 7">In the C-terminal section; belongs to the NAD synthetase family.</text>
</comment>
<dbReference type="SUPFAM" id="SSF52402">
    <property type="entry name" value="Adenine nucleotide alpha hydrolases-like"/>
    <property type="match status" value="1"/>
</dbReference>